<reference evidence="1" key="1">
    <citation type="submission" date="2015-07" db="EMBL/GenBank/DDBJ databases">
        <title>Draft genome sequence of Streptomyces fradiae, a resistant strain to nitron-oligomycin.</title>
        <authorList>
            <person name="Vatlin A.A."/>
            <person name="Bekker O.B."/>
            <person name="Danilenko V.N."/>
        </authorList>
    </citation>
    <scope>NUCLEOTIDE SEQUENCE</scope>
    <source>
        <strain evidence="1">Olg1-1</strain>
    </source>
</reference>
<comment type="caution">
    <text evidence="1">The sequence shown here is derived from an EMBL/GenBank/DDBJ whole genome shotgun (WGS) entry which is preliminary data.</text>
</comment>
<gene>
    <name evidence="1" type="ORF">ADZ36_14225</name>
</gene>
<evidence type="ECO:0000313" key="2">
    <source>
        <dbReference type="Proteomes" id="UP000037185"/>
    </source>
</evidence>
<organism evidence="1 2">
    <name type="scientific">Streptomyces fradiae</name>
    <name type="common">Streptomyces roseoflavus</name>
    <dbReference type="NCBI Taxonomy" id="1906"/>
    <lineage>
        <taxon>Bacteria</taxon>
        <taxon>Bacillati</taxon>
        <taxon>Actinomycetota</taxon>
        <taxon>Actinomycetes</taxon>
        <taxon>Kitasatosporales</taxon>
        <taxon>Streptomycetaceae</taxon>
        <taxon>Streptomyces</taxon>
    </lineage>
</organism>
<dbReference type="Proteomes" id="UP000037185">
    <property type="component" value="Unassembled WGS sequence"/>
</dbReference>
<name>A0ACC4WBE2_STRFR</name>
<sequence>MRRRPVEQGAAAEPRLAHEQQCSTGPSPCRFQQRAQGPEFGPSSVQAPRRSSRCPAAVLLVHRSHQELLV</sequence>
<proteinExistence type="predicted"/>
<keyword evidence="2" id="KW-1185">Reference proteome</keyword>
<protein>
    <submittedName>
        <fullName evidence="1">Uncharacterized protein</fullName>
    </submittedName>
</protein>
<accession>A0ACC4WBE2</accession>
<dbReference type="EMBL" id="LGSP01000024">
    <property type="protein sequence ID" value="KNE81798.1"/>
    <property type="molecule type" value="Genomic_DNA"/>
</dbReference>
<evidence type="ECO:0000313" key="1">
    <source>
        <dbReference type="EMBL" id="KNE81798.1"/>
    </source>
</evidence>